<feature type="binding site" evidence="14">
    <location>
        <begin position="309"/>
        <end position="315"/>
    </location>
    <ligand>
        <name>NADP(+)</name>
        <dbReference type="ChEBI" id="CHEBI:58349"/>
    </ligand>
</feature>
<comment type="cofactor">
    <cofactor evidence="12 15">
        <name>Zn(2+)</name>
        <dbReference type="ChEBI" id="CHEBI:29105"/>
    </cofactor>
    <text evidence="12 15">Binds 1 zinc ion.</text>
</comment>
<evidence type="ECO:0000256" key="13">
    <source>
        <dbReference type="PIRSR" id="PIRSR006769-1"/>
    </source>
</evidence>
<keyword evidence="9 12" id="KW-0521">NADP</keyword>
<feature type="binding site" evidence="15">
    <location>
        <position position="98"/>
    </location>
    <ligand>
        <name>Zn(2+)</name>
        <dbReference type="ChEBI" id="CHEBI:29105"/>
        <note>catalytic</note>
    </ligand>
</feature>
<dbReference type="InterPro" id="IPR016193">
    <property type="entry name" value="Cytidine_deaminase-like"/>
</dbReference>
<evidence type="ECO:0000256" key="2">
    <source>
        <dbReference type="ARBA" id="ARBA00004882"/>
    </source>
</evidence>
<keyword evidence="8 12" id="KW-0862">Zinc</keyword>
<dbReference type="InterPro" id="IPR011549">
    <property type="entry name" value="RibD_C"/>
</dbReference>
<evidence type="ECO:0000256" key="5">
    <source>
        <dbReference type="ARBA" id="ARBA00007417"/>
    </source>
</evidence>
<feature type="binding site" evidence="14">
    <location>
        <position position="218"/>
    </location>
    <ligand>
        <name>substrate</name>
    </ligand>
</feature>
<dbReference type="InterPro" id="IPR002734">
    <property type="entry name" value="RibDG_C"/>
</dbReference>
<dbReference type="PROSITE" id="PS00903">
    <property type="entry name" value="CYT_DCMP_DEAMINASES_1"/>
    <property type="match status" value="1"/>
</dbReference>
<proteinExistence type="inferred from homology"/>
<feature type="binding site" evidence="14">
    <location>
        <position position="168"/>
    </location>
    <ligand>
        <name>NADP(+)</name>
        <dbReference type="ChEBI" id="CHEBI:58349"/>
    </ligand>
</feature>
<dbReference type="Gene3D" id="3.40.430.10">
    <property type="entry name" value="Dihydrofolate Reductase, subunit A"/>
    <property type="match status" value="1"/>
</dbReference>
<feature type="binding site" evidence="14">
    <location>
        <position position="307"/>
    </location>
    <ligand>
        <name>substrate</name>
    </ligand>
</feature>
<dbReference type="KEGG" id="pais:PFX98_19190"/>
<comment type="similarity">
    <text evidence="4 12">In the N-terminal section; belongs to the cytidine and deoxycytidylate deaminase family.</text>
</comment>
<dbReference type="InterPro" id="IPR050765">
    <property type="entry name" value="Riboflavin_Biosynth_HTPR"/>
</dbReference>
<feature type="binding site" evidence="15">
    <location>
        <position position="89"/>
    </location>
    <ligand>
        <name>Zn(2+)</name>
        <dbReference type="ChEBI" id="CHEBI:29105"/>
        <note>catalytic</note>
    </ligand>
</feature>
<evidence type="ECO:0000256" key="15">
    <source>
        <dbReference type="PIRSR" id="PIRSR006769-3"/>
    </source>
</evidence>
<dbReference type="EMBL" id="CP116346">
    <property type="protein sequence ID" value="WIT11013.1"/>
    <property type="molecule type" value="Genomic_DNA"/>
</dbReference>
<feature type="binding site" evidence="14">
    <location>
        <position position="198"/>
    </location>
    <ligand>
        <name>substrate</name>
    </ligand>
</feature>
<dbReference type="PANTHER" id="PTHR38011">
    <property type="entry name" value="DIHYDROFOLATE REDUCTASE FAMILY PROTEIN (AFU_ORTHOLOGUE AFUA_8G06820)"/>
    <property type="match status" value="1"/>
</dbReference>
<feature type="binding site" evidence="14">
    <location>
        <position position="210"/>
    </location>
    <ligand>
        <name>NADP(+)</name>
        <dbReference type="ChEBI" id="CHEBI:58349"/>
    </ligand>
</feature>
<dbReference type="RefSeq" id="WP_285232091.1">
    <property type="nucleotide sequence ID" value="NZ_CP116346.1"/>
</dbReference>
<keyword evidence="12 17" id="KW-0378">Hydrolase</keyword>
<dbReference type="SUPFAM" id="SSF53597">
    <property type="entry name" value="Dihydrofolate reductase-like"/>
    <property type="match status" value="1"/>
</dbReference>
<evidence type="ECO:0000256" key="4">
    <source>
        <dbReference type="ARBA" id="ARBA00005259"/>
    </source>
</evidence>
<dbReference type="AlphaFoldDB" id="A0AA95NF99"/>
<feature type="domain" description="CMP/dCMP-type deaminase" evidence="16">
    <location>
        <begin position="11"/>
        <end position="137"/>
    </location>
</feature>
<feature type="binding site" evidence="14">
    <location>
        <position position="221"/>
    </location>
    <ligand>
        <name>NADP(+)</name>
        <dbReference type="ChEBI" id="CHEBI:58349"/>
    </ligand>
</feature>
<evidence type="ECO:0000256" key="8">
    <source>
        <dbReference type="ARBA" id="ARBA00022833"/>
    </source>
</evidence>
<feature type="binding site" evidence="14">
    <location>
        <position position="182"/>
    </location>
    <ligand>
        <name>substrate</name>
    </ligand>
</feature>
<dbReference type="InterPro" id="IPR016192">
    <property type="entry name" value="APOBEC/CMP_deaminase_Zn-bd"/>
</dbReference>
<organism evidence="17 18">
    <name type="scientific">Paucibacter sediminis</name>
    <dbReference type="NCBI Taxonomy" id="3019553"/>
    <lineage>
        <taxon>Bacteria</taxon>
        <taxon>Pseudomonadati</taxon>
        <taxon>Pseudomonadota</taxon>
        <taxon>Betaproteobacteria</taxon>
        <taxon>Burkholderiales</taxon>
        <taxon>Sphaerotilaceae</taxon>
        <taxon>Roseateles</taxon>
    </lineage>
</organism>
<evidence type="ECO:0000256" key="3">
    <source>
        <dbReference type="ARBA" id="ARBA00004910"/>
    </source>
</evidence>
<dbReference type="GO" id="GO:0009231">
    <property type="term" value="P:riboflavin biosynthetic process"/>
    <property type="evidence" value="ECO:0007669"/>
    <property type="project" value="UniProtKB-KW"/>
</dbReference>
<sequence>MPSFIPPTILDCDESAMAHALALAELAIGLSEPNPRVGCVITDAKGLVLGVGHTQAAGQAHAEVMALRDLQARGHSALGATAYVTLEPCSHHGRTPPCCDALIAAGLARVVAAATDPNPLVAGQGLARLAGAGIAVEHGLLAGPARELNIGFFSRMLRQRPFVRMKLAASLDGRTALENGVSQWITGPEARLDGHRWRNRAGAVLTGIGTVREDDPRLDVRGIDTYLQPLRVIVDARLETSPQARILKPPGKVLLACGQVDLDGPAARALRDSGAEIVGLPGPAGKVDLPALLLHLGQRGINELHVEAGHKLNASLLRERLVDELLLYLAPKLIGPGRDLAALDALQSLDGVQSWDWQAVDRVGSDLRLRLRPIGGWH</sequence>
<dbReference type="Proteomes" id="UP001177769">
    <property type="component" value="Chromosome"/>
</dbReference>
<protein>
    <recommendedName>
        <fullName evidence="12">Riboflavin biosynthesis protein RibD</fullName>
    </recommendedName>
    <domain>
        <recommendedName>
            <fullName evidence="12">Diaminohydroxyphosphoribosylaminopyrimidine deaminase</fullName>
            <shortName evidence="12">DRAP deaminase</shortName>
            <ecNumber evidence="12">3.5.4.26</ecNumber>
        </recommendedName>
        <alternativeName>
            <fullName evidence="12">Riboflavin-specific deaminase</fullName>
        </alternativeName>
    </domain>
    <domain>
        <recommendedName>
            <fullName evidence="12">5-amino-6-(5-phosphoribosylamino)uracil reductase</fullName>
            <ecNumber evidence="12">1.1.1.193</ecNumber>
        </recommendedName>
        <alternativeName>
            <fullName evidence="12">HTP reductase</fullName>
        </alternativeName>
    </domain>
</protein>
<evidence type="ECO:0000256" key="9">
    <source>
        <dbReference type="ARBA" id="ARBA00022857"/>
    </source>
</evidence>
<dbReference type="GO" id="GO:0008270">
    <property type="term" value="F:zinc ion binding"/>
    <property type="evidence" value="ECO:0007669"/>
    <property type="project" value="InterPro"/>
</dbReference>
<feature type="active site" description="Proton donor" evidence="13">
    <location>
        <position position="63"/>
    </location>
</feature>
<keyword evidence="7 12" id="KW-0479">Metal-binding</keyword>
<keyword evidence="6 12" id="KW-0686">Riboflavin biosynthesis</keyword>
<feature type="binding site" evidence="15">
    <location>
        <position position="61"/>
    </location>
    <ligand>
        <name>Zn(2+)</name>
        <dbReference type="ChEBI" id="CHEBI:29105"/>
        <note>catalytic</note>
    </ligand>
</feature>
<keyword evidence="11" id="KW-0511">Multifunctional enzyme</keyword>
<name>A0AA95NF99_9BURK</name>
<reference evidence="17" key="1">
    <citation type="submission" date="2023-01" db="EMBL/GenBank/DDBJ databases">
        <title>Whole genome sequence of Paucibacter sp. S2-9 isolated from pond sediment.</title>
        <authorList>
            <person name="Jung J.Y."/>
        </authorList>
    </citation>
    <scope>NUCLEOTIDE SEQUENCE</scope>
    <source>
        <strain evidence="17">S2-9</strain>
    </source>
</reference>
<dbReference type="SUPFAM" id="SSF53927">
    <property type="entry name" value="Cytidine deaminase-like"/>
    <property type="match status" value="1"/>
</dbReference>
<evidence type="ECO:0000313" key="18">
    <source>
        <dbReference type="Proteomes" id="UP001177769"/>
    </source>
</evidence>
<evidence type="ECO:0000256" key="10">
    <source>
        <dbReference type="ARBA" id="ARBA00023002"/>
    </source>
</evidence>
<comment type="catalytic activity">
    <reaction evidence="12">
        <text>2,5-diamino-6-hydroxy-4-(5-phosphoribosylamino)-pyrimidine + H2O + H(+) = 5-amino-6-(5-phospho-D-ribosylamino)uracil + NH4(+)</text>
        <dbReference type="Rhea" id="RHEA:21868"/>
        <dbReference type="ChEBI" id="CHEBI:15377"/>
        <dbReference type="ChEBI" id="CHEBI:15378"/>
        <dbReference type="ChEBI" id="CHEBI:28938"/>
        <dbReference type="ChEBI" id="CHEBI:58453"/>
        <dbReference type="ChEBI" id="CHEBI:58614"/>
        <dbReference type="EC" id="3.5.4.26"/>
    </reaction>
</comment>
<comment type="pathway">
    <text evidence="3 12">Cofactor biosynthesis; riboflavin biosynthesis; 5-amino-6-(D-ribitylamino)uracil from GTP: step 3/4.</text>
</comment>
<dbReference type="Pfam" id="PF00383">
    <property type="entry name" value="dCMP_cyt_deam_1"/>
    <property type="match status" value="1"/>
</dbReference>
<dbReference type="EC" id="1.1.1.193" evidence="12"/>
<evidence type="ECO:0000313" key="17">
    <source>
        <dbReference type="EMBL" id="WIT11013.1"/>
    </source>
</evidence>
<dbReference type="PANTHER" id="PTHR38011:SF7">
    <property type="entry name" value="2,5-DIAMINO-6-RIBOSYLAMINO-4(3H)-PYRIMIDINONE 5'-PHOSPHATE REDUCTASE"/>
    <property type="match status" value="1"/>
</dbReference>
<feature type="binding site" evidence="14">
    <location>
        <position position="214"/>
    </location>
    <ligand>
        <name>NADP(+)</name>
        <dbReference type="ChEBI" id="CHEBI:58349"/>
    </ligand>
</feature>
<dbReference type="InterPro" id="IPR024072">
    <property type="entry name" value="DHFR-like_dom_sf"/>
</dbReference>
<dbReference type="Gene3D" id="3.40.140.10">
    <property type="entry name" value="Cytidine Deaminase, domain 2"/>
    <property type="match status" value="1"/>
</dbReference>
<dbReference type="InterPro" id="IPR004794">
    <property type="entry name" value="Eubact_RibD"/>
</dbReference>
<comment type="catalytic activity">
    <reaction evidence="12">
        <text>5-amino-6-(5-phospho-D-ribitylamino)uracil + NADP(+) = 5-amino-6-(5-phospho-D-ribosylamino)uracil + NADPH + H(+)</text>
        <dbReference type="Rhea" id="RHEA:17845"/>
        <dbReference type="ChEBI" id="CHEBI:15378"/>
        <dbReference type="ChEBI" id="CHEBI:57783"/>
        <dbReference type="ChEBI" id="CHEBI:58349"/>
        <dbReference type="ChEBI" id="CHEBI:58421"/>
        <dbReference type="ChEBI" id="CHEBI:58453"/>
        <dbReference type="EC" id="1.1.1.193"/>
    </reaction>
</comment>
<evidence type="ECO:0000256" key="12">
    <source>
        <dbReference type="PIRNR" id="PIRNR006769"/>
    </source>
</evidence>
<evidence type="ECO:0000256" key="6">
    <source>
        <dbReference type="ARBA" id="ARBA00022619"/>
    </source>
</evidence>
<dbReference type="EC" id="3.5.4.26" evidence="12"/>
<comment type="function">
    <text evidence="1 12">Converts 2,5-diamino-6-(ribosylamino)-4(3h)-pyrimidinone 5'-phosphate into 5-amino-6-(ribosylamino)-2,4(1h,3h)-pyrimidinedione 5'-phosphate.</text>
</comment>
<comment type="similarity">
    <text evidence="5 12">In the C-terminal section; belongs to the HTP reductase family.</text>
</comment>
<evidence type="ECO:0000256" key="14">
    <source>
        <dbReference type="PIRSR" id="PIRSR006769-2"/>
    </source>
</evidence>
<dbReference type="PIRSF" id="PIRSF006769">
    <property type="entry name" value="RibD"/>
    <property type="match status" value="1"/>
</dbReference>
<dbReference type="PROSITE" id="PS51747">
    <property type="entry name" value="CYT_DCMP_DEAMINASES_2"/>
    <property type="match status" value="1"/>
</dbReference>
<dbReference type="Pfam" id="PF01872">
    <property type="entry name" value="RibD_C"/>
    <property type="match status" value="1"/>
</dbReference>
<dbReference type="GO" id="GO:0008703">
    <property type="term" value="F:5-amino-6-(5-phosphoribosylamino)uracil reductase activity"/>
    <property type="evidence" value="ECO:0007669"/>
    <property type="project" value="UniProtKB-EC"/>
</dbReference>
<evidence type="ECO:0000259" key="16">
    <source>
        <dbReference type="PROSITE" id="PS51747"/>
    </source>
</evidence>
<dbReference type="NCBIfam" id="TIGR00326">
    <property type="entry name" value="eubact_ribD"/>
    <property type="match status" value="1"/>
</dbReference>
<dbReference type="InterPro" id="IPR002125">
    <property type="entry name" value="CMP_dCMP_dom"/>
</dbReference>
<dbReference type="GO" id="GO:0008835">
    <property type="term" value="F:diaminohydroxyphosphoribosylaminopyrimidine deaminase activity"/>
    <property type="evidence" value="ECO:0007669"/>
    <property type="project" value="UniProtKB-EC"/>
</dbReference>
<accession>A0AA95NF99</accession>
<dbReference type="NCBIfam" id="TIGR00227">
    <property type="entry name" value="ribD_Cterm"/>
    <property type="match status" value="1"/>
</dbReference>
<evidence type="ECO:0000256" key="7">
    <source>
        <dbReference type="ARBA" id="ARBA00022723"/>
    </source>
</evidence>
<keyword evidence="10 12" id="KW-0560">Oxidoreductase</keyword>
<keyword evidence="18" id="KW-1185">Reference proteome</keyword>
<gene>
    <name evidence="17" type="primary">ribD</name>
    <name evidence="17" type="ORF">PFX98_19190</name>
</gene>
<evidence type="ECO:0000256" key="11">
    <source>
        <dbReference type="ARBA" id="ARBA00023268"/>
    </source>
</evidence>
<dbReference type="CDD" id="cd01284">
    <property type="entry name" value="Riboflavin_deaminase-reductase"/>
    <property type="match status" value="1"/>
</dbReference>
<evidence type="ECO:0000256" key="1">
    <source>
        <dbReference type="ARBA" id="ARBA00002151"/>
    </source>
</evidence>
<comment type="pathway">
    <text evidence="2 12">Cofactor biosynthesis; riboflavin biosynthesis; 5-amino-6-(D-ribitylamino)uracil from GTP: step 2/4.</text>
</comment>
<dbReference type="GO" id="GO:0050661">
    <property type="term" value="F:NADP binding"/>
    <property type="evidence" value="ECO:0007669"/>
    <property type="project" value="InterPro"/>
</dbReference>
<feature type="binding site" evidence="14">
    <location>
        <position position="184"/>
    </location>
    <ligand>
        <name>NADP(+)</name>
        <dbReference type="ChEBI" id="CHEBI:58349"/>
    </ligand>
</feature>